<keyword evidence="2" id="KW-0808">Transferase</keyword>
<dbReference type="OrthoDB" id="632962at2759"/>
<keyword evidence="5" id="KW-1185">Reference proteome</keyword>
<gene>
    <name evidence="4" type="ORF">E2562_015433</name>
</gene>
<dbReference type="Gene3D" id="3.30.559.10">
    <property type="entry name" value="Chloramphenicol acetyltransferase-like domain"/>
    <property type="match status" value="1"/>
</dbReference>
<dbReference type="Pfam" id="PF02458">
    <property type="entry name" value="Transferase"/>
    <property type="match status" value="1"/>
</dbReference>
<dbReference type="Proteomes" id="UP000479710">
    <property type="component" value="Unassembled WGS sequence"/>
</dbReference>
<sequence length="82" mass="9328">MYMKDPPLMLMRVMEFACSRFIVGVTWNHVITNGAGMAQFLQAISELARGHPSPSVHLVRWDYYLPELLPMIISKTQAMVSC</sequence>
<protein>
    <submittedName>
        <fullName evidence="4">Uncharacterized protein</fullName>
    </submittedName>
</protein>
<proteinExistence type="inferred from homology"/>
<reference evidence="4 5" key="1">
    <citation type="submission" date="2019-11" db="EMBL/GenBank/DDBJ databases">
        <title>Whole genome sequence of Oryza granulata.</title>
        <authorList>
            <person name="Li W."/>
        </authorList>
    </citation>
    <scope>NUCLEOTIDE SEQUENCE [LARGE SCALE GENOMIC DNA]</scope>
    <source>
        <strain evidence="5">cv. Menghai</strain>
        <tissue evidence="4">Leaf</tissue>
    </source>
</reference>
<evidence type="ECO:0000256" key="3">
    <source>
        <dbReference type="ARBA" id="ARBA00023315"/>
    </source>
</evidence>
<dbReference type="InterPro" id="IPR050898">
    <property type="entry name" value="Plant_acyltransferase"/>
</dbReference>
<dbReference type="GO" id="GO:0050734">
    <property type="term" value="F:hydroxycinnamoyltransferase activity"/>
    <property type="evidence" value="ECO:0007669"/>
    <property type="project" value="UniProtKB-ARBA"/>
</dbReference>
<name>A0A6G1BXH9_9ORYZ</name>
<comment type="caution">
    <text evidence="4">The sequence shown here is derived from an EMBL/GenBank/DDBJ whole genome shotgun (WGS) entry which is preliminary data.</text>
</comment>
<organism evidence="4 5">
    <name type="scientific">Oryza meyeriana var. granulata</name>
    <dbReference type="NCBI Taxonomy" id="110450"/>
    <lineage>
        <taxon>Eukaryota</taxon>
        <taxon>Viridiplantae</taxon>
        <taxon>Streptophyta</taxon>
        <taxon>Embryophyta</taxon>
        <taxon>Tracheophyta</taxon>
        <taxon>Spermatophyta</taxon>
        <taxon>Magnoliopsida</taxon>
        <taxon>Liliopsida</taxon>
        <taxon>Poales</taxon>
        <taxon>Poaceae</taxon>
        <taxon>BOP clade</taxon>
        <taxon>Oryzoideae</taxon>
        <taxon>Oryzeae</taxon>
        <taxon>Oryzinae</taxon>
        <taxon>Oryza</taxon>
        <taxon>Oryza meyeriana</taxon>
    </lineage>
</organism>
<dbReference type="PANTHER" id="PTHR31147">
    <property type="entry name" value="ACYL TRANSFERASE 4"/>
    <property type="match status" value="1"/>
</dbReference>
<dbReference type="AlphaFoldDB" id="A0A6G1BXH9"/>
<evidence type="ECO:0000256" key="2">
    <source>
        <dbReference type="ARBA" id="ARBA00022679"/>
    </source>
</evidence>
<evidence type="ECO:0000313" key="4">
    <source>
        <dbReference type="EMBL" id="KAF0892354.1"/>
    </source>
</evidence>
<keyword evidence="3" id="KW-0012">Acyltransferase</keyword>
<evidence type="ECO:0000313" key="5">
    <source>
        <dbReference type="Proteomes" id="UP000479710"/>
    </source>
</evidence>
<dbReference type="InterPro" id="IPR023213">
    <property type="entry name" value="CAT-like_dom_sf"/>
</dbReference>
<evidence type="ECO:0000256" key="1">
    <source>
        <dbReference type="ARBA" id="ARBA00009861"/>
    </source>
</evidence>
<accession>A0A6G1BXH9</accession>
<dbReference type="EMBL" id="SPHZ02000011">
    <property type="protein sequence ID" value="KAF0892354.1"/>
    <property type="molecule type" value="Genomic_DNA"/>
</dbReference>
<dbReference type="PANTHER" id="PTHR31147:SF1">
    <property type="entry name" value="ACYL TRANSFERASE 4"/>
    <property type="match status" value="1"/>
</dbReference>
<comment type="similarity">
    <text evidence="1">Belongs to the plant acyltransferase family.</text>
</comment>